<organism evidence="1 2">
    <name type="scientific">Neofusicoccum parvum</name>
    <dbReference type="NCBI Taxonomy" id="310453"/>
    <lineage>
        <taxon>Eukaryota</taxon>
        <taxon>Fungi</taxon>
        <taxon>Dikarya</taxon>
        <taxon>Ascomycota</taxon>
        <taxon>Pezizomycotina</taxon>
        <taxon>Dothideomycetes</taxon>
        <taxon>Dothideomycetes incertae sedis</taxon>
        <taxon>Botryosphaeriales</taxon>
        <taxon>Botryosphaeriaceae</taxon>
        <taxon>Neofusicoccum</taxon>
    </lineage>
</organism>
<evidence type="ECO:0000313" key="2">
    <source>
        <dbReference type="Proteomes" id="UP001165186"/>
    </source>
</evidence>
<keyword evidence="2" id="KW-1185">Reference proteome</keyword>
<protein>
    <submittedName>
        <fullName evidence="1">Serine threonine protein kinase</fullName>
    </submittedName>
</protein>
<accession>A0ACB5SB71</accession>
<reference evidence="1" key="1">
    <citation type="submission" date="2024-09" db="EMBL/GenBank/DDBJ databases">
        <title>Draft Genome Sequences of Neofusicoccum parvum.</title>
        <authorList>
            <person name="Ashida A."/>
            <person name="Camagna M."/>
            <person name="Tanaka A."/>
            <person name="Takemoto D."/>
        </authorList>
    </citation>
    <scope>NUCLEOTIDE SEQUENCE</scope>
    <source>
        <strain evidence="1">PPO83</strain>
    </source>
</reference>
<keyword evidence="1" id="KW-0808">Transferase</keyword>
<name>A0ACB5SB71_9PEZI</name>
<gene>
    <name evidence="1" type="primary">g7611</name>
    <name evidence="1" type="ORF">NpPPO83_00007611</name>
</gene>
<dbReference type="Proteomes" id="UP001165186">
    <property type="component" value="Unassembled WGS sequence"/>
</dbReference>
<sequence length="423" mass="47055">MDSLSQPIKVAPLKNVYKDVAGLVVAVKELLCTNDYLEPQKAWEMESEALQATNNLKSDHLNRFIAAVAIGEKFYLILEWADGGSLRNFWNGPGKPDLSTNLIAAVLKQLHGLAGALEKLHNDIDISKVGADVSGNWRHGDLKPENILRFKTKDDPTGLGTLQIADLGLAKYHKEATQNRNGPTGMRHGTVKYEGPEAHPQSAKMKGPRSRRYDLWSMGCIMFEFVIWLLHGNSGLQEFHKQAEDTGLIEGSGERDFFATAFYKFRNGGFEVNDVVEHWITMVQRHDPEFKDGKRTALSDLLRFVKKRLLIVDNGEDHMDGEDGLSQKGGDGNPRFRASASDLKKELANMVERCGANEHYLFTGTDRKNVSVPSKAKTFGSHLTAPNAQAEPVERTPSEDTSPYTEMSFNVPDYSHVGSDVQN</sequence>
<proteinExistence type="predicted"/>
<keyword evidence="1" id="KW-0418">Kinase</keyword>
<dbReference type="EMBL" id="BSXG01000237">
    <property type="protein sequence ID" value="GME33546.1"/>
    <property type="molecule type" value="Genomic_DNA"/>
</dbReference>
<comment type="caution">
    <text evidence="1">The sequence shown here is derived from an EMBL/GenBank/DDBJ whole genome shotgun (WGS) entry which is preliminary data.</text>
</comment>
<evidence type="ECO:0000313" key="1">
    <source>
        <dbReference type="EMBL" id="GME33546.1"/>
    </source>
</evidence>